<name>A0AAU8JMJ3_9ACTN</name>
<feature type="transmembrane region" description="Helical" evidence="2">
    <location>
        <begin position="261"/>
        <end position="279"/>
    </location>
</feature>
<evidence type="ECO:0000256" key="2">
    <source>
        <dbReference type="SAM" id="Phobius"/>
    </source>
</evidence>
<evidence type="ECO:0000313" key="3">
    <source>
        <dbReference type="EMBL" id="XCM77451.1"/>
    </source>
</evidence>
<evidence type="ECO:0008006" key="4">
    <source>
        <dbReference type="Google" id="ProtNLM"/>
    </source>
</evidence>
<accession>A0AAU8JMJ3</accession>
<feature type="compositionally biased region" description="Basic residues" evidence="1">
    <location>
        <begin position="337"/>
        <end position="347"/>
    </location>
</feature>
<dbReference type="InterPro" id="IPR036259">
    <property type="entry name" value="MFS_trans_sf"/>
</dbReference>
<feature type="transmembrane region" description="Helical" evidence="2">
    <location>
        <begin position="94"/>
        <end position="118"/>
    </location>
</feature>
<reference evidence="3" key="1">
    <citation type="submission" date="2024-06" db="EMBL/GenBank/DDBJ databases">
        <title>The genome sequences of Kitasatospora sp. strain HUAS MG31.</title>
        <authorList>
            <person name="Mo P."/>
        </authorList>
    </citation>
    <scope>NUCLEOTIDE SEQUENCE</scope>
    <source>
        <strain evidence="3">HUAS MG31</strain>
    </source>
</reference>
<keyword evidence="2" id="KW-1133">Transmembrane helix</keyword>
<dbReference type="AlphaFoldDB" id="A0AAU8JMJ3"/>
<feature type="transmembrane region" description="Helical" evidence="2">
    <location>
        <begin position="285"/>
        <end position="313"/>
    </location>
</feature>
<organism evidence="3">
    <name type="scientific">Kitasatospora camelliae</name>
    <dbReference type="NCBI Taxonomy" id="3156397"/>
    <lineage>
        <taxon>Bacteria</taxon>
        <taxon>Bacillati</taxon>
        <taxon>Actinomycetota</taxon>
        <taxon>Actinomycetes</taxon>
        <taxon>Kitasatosporales</taxon>
        <taxon>Streptomycetaceae</taxon>
        <taxon>Kitasatospora</taxon>
    </lineage>
</organism>
<gene>
    <name evidence="3" type="ORF">ABWK59_00020</name>
</gene>
<feature type="region of interest" description="Disordered" evidence="1">
    <location>
        <begin position="318"/>
        <end position="347"/>
    </location>
</feature>
<keyword evidence="2" id="KW-0472">Membrane</keyword>
<dbReference type="SUPFAM" id="SSF103473">
    <property type="entry name" value="MFS general substrate transporter"/>
    <property type="match status" value="1"/>
</dbReference>
<feature type="transmembrane region" description="Helical" evidence="2">
    <location>
        <begin position="48"/>
        <end position="73"/>
    </location>
</feature>
<keyword evidence="2" id="KW-0812">Transmembrane</keyword>
<sequence>MAVRRDRFAAAIEQRDVQPGASLLLLDTVSAFALAAFALGVVRQVVFVAWFVVLGGVEGVVAVLVGLLYLLHLRYLVGARALGPARARLQAGQYGAVLVGWIAAGLVIVLAGSAAVLAGSAAVLAGSSCWPEALPCWPWTRPAACSARSSSSSSSPCAPCVPLAVRRTGLARSKPMTLRRAAAGLALFGRCPFHRALVVLFTVPAAALAGTATLTGPFLLRTVHLPVGVYGLAFVLSGVVGLAGSALAARLLAPGREPRPLTLACLAVGLPAFLLLPFAGGPLPVAVALAVLGTGLPVFFGVIADVALGSVLVTDIPPGRHGPGHGRTPGDRLDHHPVRRPRWRRSR</sequence>
<evidence type="ECO:0000256" key="1">
    <source>
        <dbReference type="SAM" id="MobiDB-lite"/>
    </source>
</evidence>
<dbReference type="RefSeq" id="WP_354637065.1">
    <property type="nucleotide sequence ID" value="NZ_CP159872.1"/>
</dbReference>
<proteinExistence type="predicted"/>
<feature type="transmembrane region" description="Helical" evidence="2">
    <location>
        <begin position="21"/>
        <end position="42"/>
    </location>
</feature>
<feature type="transmembrane region" description="Helical" evidence="2">
    <location>
        <begin position="227"/>
        <end position="249"/>
    </location>
</feature>
<protein>
    <recommendedName>
        <fullName evidence="4">Integral membrane protein</fullName>
    </recommendedName>
</protein>
<dbReference type="EMBL" id="CP159872">
    <property type="protein sequence ID" value="XCM77451.1"/>
    <property type="molecule type" value="Genomic_DNA"/>
</dbReference>
<dbReference type="KEGG" id="kcm:ABWK59_00020"/>